<evidence type="ECO:0000313" key="3">
    <source>
        <dbReference type="Proteomes" id="UP000318704"/>
    </source>
</evidence>
<feature type="repeat" description="TPR" evidence="1">
    <location>
        <begin position="60"/>
        <end position="93"/>
    </location>
</feature>
<sequence length="468" mass="54390">MNSLCLQLGLNNMNRKHSDFISALFFCLIALISVMENSVFAQDQNKEAVSVSEQEKKEKALEHAKKGQKFLRQKYWKDAISEFEKAIELQPKNSVLHYLLGVSYMENSEASKGWVELRKAVLLDQNNKRAANDFMKIWNFFDSRGLLNVGTPEVEVLKVLGKPDRQRNQNGESLLIYGFMWIKFRNARLFALVDVRGLVKDLTRAISTMEFKLGPSWKEGYRMMNATNALTEFVTAEETVQNYRQLFSTQRLFKLGEQISAKEMMNRMKSNLEKTHQIEEWNVIREGDSDILFEWRVAKNERAPAQYEITRLIRGKRDMHRLAYVTRKLPLDETTRKTWIQQLEAAKLVVAHPVDSKLTAAQKRSLAEELEKKTREIIVLQLGLIKKQDVEALKPYFTKRLRNRITSKMLEQAARQIESATPEELVHSVQVDDTKNQIQARIMMKNGRTLTTLIPVNGKWEADTIWFK</sequence>
<organism evidence="2 3">
    <name type="scientific">Gimesia aquarii</name>
    <dbReference type="NCBI Taxonomy" id="2527964"/>
    <lineage>
        <taxon>Bacteria</taxon>
        <taxon>Pseudomonadati</taxon>
        <taxon>Planctomycetota</taxon>
        <taxon>Planctomycetia</taxon>
        <taxon>Planctomycetales</taxon>
        <taxon>Planctomycetaceae</taxon>
        <taxon>Gimesia</taxon>
    </lineage>
</organism>
<dbReference type="Proteomes" id="UP000318704">
    <property type="component" value="Chromosome"/>
</dbReference>
<dbReference type="SUPFAM" id="SSF48452">
    <property type="entry name" value="TPR-like"/>
    <property type="match status" value="1"/>
</dbReference>
<protein>
    <submittedName>
        <fullName evidence="2">Uncharacterized protein</fullName>
    </submittedName>
</protein>
<accession>A0A517VS37</accession>
<dbReference type="InterPro" id="IPR019734">
    <property type="entry name" value="TPR_rpt"/>
</dbReference>
<name>A0A517VS37_9PLAN</name>
<gene>
    <name evidence="2" type="ORF">V144x_12790</name>
</gene>
<evidence type="ECO:0000256" key="1">
    <source>
        <dbReference type="PROSITE-ProRule" id="PRU00339"/>
    </source>
</evidence>
<evidence type="ECO:0000313" key="2">
    <source>
        <dbReference type="EMBL" id="QDT95831.1"/>
    </source>
</evidence>
<reference evidence="2 3" key="1">
    <citation type="submission" date="2019-03" db="EMBL/GenBank/DDBJ databases">
        <title>Deep-cultivation of Planctomycetes and their phenomic and genomic characterization uncovers novel biology.</title>
        <authorList>
            <person name="Wiegand S."/>
            <person name="Jogler M."/>
            <person name="Boedeker C."/>
            <person name="Pinto D."/>
            <person name="Vollmers J."/>
            <person name="Rivas-Marin E."/>
            <person name="Kohn T."/>
            <person name="Peeters S.H."/>
            <person name="Heuer A."/>
            <person name="Rast P."/>
            <person name="Oberbeckmann S."/>
            <person name="Bunk B."/>
            <person name="Jeske O."/>
            <person name="Meyerdierks A."/>
            <person name="Storesund J.E."/>
            <person name="Kallscheuer N."/>
            <person name="Luecker S."/>
            <person name="Lage O.M."/>
            <person name="Pohl T."/>
            <person name="Merkel B.J."/>
            <person name="Hornburger P."/>
            <person name="Mueller R.-W."/>
            <person name="Bruemmer F."/>
            <person name="Labrenz M."/>
            <person name="Spormann A.M."/>
            <person name="Op den Camp H."/>
            <person name="Overmann J."/>
            <person name="Amann R."/>
            <person name="Jetten M.S.M."/>
            <person name="Mascher T."/>
            <person name="Medema M.H."/>
            <person name="Devos D.P."/>
            <person name="Kaster A.-K."/>
            <person name="Ovreas L."/>
            <person name="Rohde M."/>
            <person name="Galperin M.Y."/>
            <person name="Jogler C."/>
        </authorList>
    </citation>
    <scope>NUCLEOTIDE SEQUENCE [LARGE SCALE GENOMIC DNA]</scope>
    <source>
        <strain evidence="2 3">V144</strain>
    </source>
</reference>
<proteinExistence type="predicted"/>
<dbReference type="InterPro" id="IPR011990">
    <property type="entry name" value="TPR-like_helical_dom_sf"/>
</dbReference>
<dbReference type="KEGG" id="gaw:V144x_12790"/>
<dbReference type="EMBL" id="CP037920">
    <property type="protein sequence ID" value="QDT95831.1"/>
    <property type="molecule type" value="Genomic_DNA"/>
</dbReference>
<keyword evidence="1" id="KW-0802">TPR repeat</keyword>
<dbReference type="PROSITE" id="PS50005">
    <property type="entry name" value="TPR"/>
    <property type="match status" value="1"/>
</dbReference>
<dbReference type="AlphaFoldDB" id="A0A517VS37"/>
<dbReference type="Gene3D" id="1.25.40.10">
    <property type="entry name" value="Tetratricopeptide repeat domain"/>
    <property type="match status" value="1"/>
</dbReference>